<evidence type="ECO:0000256" key="6">
    <source>
        <dbReference type="ARBA" id="ARBA00023049"/>
    </source>
</evidence>
<reference evidence="8" key="1">
    <citation type="submission" date="2018-02" db="EMBL/GenBank/DDBJ databases">
        <authorList>
            <person name="Cohen D.B."/>
            <person name="Kent A.D."/>
        </authorList>
    </citation>
    <scope>NUCLEOTIDE SEQUENCE</scope>
</reference>
<dbReference type="InterPro" id="IPR050626">
    <property type="entry name" value="Peptidase_M16"/>
</dbReference>
<proteinExistence type="inferred from homology"/>
<dbReference type="PROSITE" id="PS00143">
    <property type="entry name" value="INSULINASE"/>
    <property type="match status" value="1"/>
</dbReference>
<dbReference type="Gene3D" id="3.30.830.10">
    <property type="entry name" value="Metalloenzyme, LuxS/M16 peptidase-like"/>
    <property type="match status" value="2"/>
</dbReference>
<dbReference type="AlphaFoldDB" id="A0A2N9FDX9"/>
<dbReference type="GO" id="GO:0043171">
    <property type="term" value="P:peptide catabolic process"/>
    <property type="evidence" value="ECO:0007669"/>
    <property type="project" value="TreeGrafter"/>
</dbReference>
<keyword evidence="2" id="KW-0645">Protease</keyword>
<dbReference type="Pfam" id="PF00675">
    <property type="entry name" value="Peptidase_M16"/>
    <property type="match status" value="1"/>
</dbReference>
<dbReference type="InterPro" id="IPR026960">
    <property type="entry name" value="RVT-Znf"/>
</dbReference>
<dbReference type="InterPro" id="IPR043502">
    <property type="entry name" value="DNA/RNA_pol_sf"/>
</dbReference>
<dbReference type="GO" id="GO:0005739">
    <property type="term" value="C:mitochondrion"/>
    <property type="evidence" value="ECO:0007669"/>
    <property type="project" value="TreeGrafter"/>
</dbReference>
<evidence type="ECO:0000313" key="8">
    <source>
        <dbReference type="EMBL" id="SPC89086.1"/>
    </source>
</evidence>
<name>A0A2N9FDX9_FAGSY</name>
<dbReference type="PANTHER" id="PTHR43690:SF18">
    <property type="entry name" value="INSULIN-DEGRADING ENZYME-RELATED"/>
    <property type="match status" value="1"/>
</dbReference>
<dbReference type="SUPFAM" id="SSF63411">
    <property type="entry name" value="LuxS/MPP-like metallohydrolase"/>
    <property type="match status" value="1"/>
</dbReference>
<dbReference type="Pfam" id="PF13966">
    <property type="entry name" value="zf-RVT"/>
    <property type="match status" value="1"/>
</dbReference>
<organism evidence="8">
    <name type="scientific">Fagus sylvatica</name>
    <name type="common">Beechnut</name>
    <dbReference type="NCBI Taxonomy" id="28930"/>
    <lineage>
        <taxon>Eukaryota</taxon>
        <taxon>Viridiplantae</taxon>
        <taxon>Streptophyta</taxon>
        <taxon>Embryophyta</taxon>
        <taxon>Tracheophyta</taxon>
        <taxon>Spermatophyta</taxon>
        <taxon>Magnoliopsida</taxon>
        <taxon>eudicotyledons</taxon>
        <taxon>Gunneridae</taxon>
        <taxon>Pentapetalae</taxon>
        <taxon>rosids</taxon>
        <taxon>fabids</taxon>
        <taxon>Fagales</taxon>
        <taxon>Fagaceae</taxon>
        <taxon>Fagus</taxon>
    </lineage>
</organism>
<feature type="domain" description="Reverse transcriptase" evidence="7">
    <location>
        <begin position="265"/>
        <end position="552"/>
    </location>
</feature>
<keyword evidence="3" id="KW-0479">Metal-binding</keyword>
<evidence type="ECO:0000256" key="2">
    <source>
        <dbReference type="ARBA" id="ARBA00022670"/>
    </source>
</evidence>
<sequence length="1000" mass="113851">MMAVGKREEVEEIVKARTDKREYRRILLNNSLQALLISDADTDKCAASMSVSIGSFSDPDGLEGLAHFLEHMLFYASEKYPEEDSYCTYISEHGGRTNAFTASENTNFYFDVNTDCFEEALDRFAQFFIKPLMSADATTREIKAVDSGYLFFSASNTFKCLFLLVFILVNHLLSLTHAENQKNLLSDAWRMNQLQKHLTVEGHPYHKFSTEDAIWLERPFGEEEVADVVAGFNGDKAPGPDGFSMGFYQSCWDILRPDVMAFLHYFHDLCSFEKSLNATFVSLIPKKTEAMEVKDFRPISLVGGSYKILAKLLANRLKVVLPKLISTSQNAFVQGRQILDSVLIASECVDSRLQQGDPGVLCKLDVEKAYDHVCWKFLLYLLQRCGFSVRWRNWISFCISTARFSILVNGCPSGFFPSSRGLRQGDPLSPLLFVIVMEALSRLLDRAVREGLFSGFSVGTSAGNSLMISHLLFADDTLIFCGADSDQVTNLSYVFTWFEAVSGLKINLSKSEIVPVGDVPHIVELVQTLGCKQSVVAIAVFGASIGYGGLAVRDLRSFNKALLGKWLWRYGSEREALWRLVVEAKYGSLWGGWSSKSGRGPYGVSVWKSIRKGWDAFSLHCSFLVGDGRKVKFWNDCWCGDMALKEAFPELFVISQDKDASVADLMSFPNDRLHWDFHFVRNVQDWELESFWVGEDRLCWRNRATKGFTVKDYYVCLCPPLVASFPWKIIWKAKVPPRIAFFSWTAALGKILTIDNLRKRHLIIIDRCCLCKLNGESVDHLLLHCPLARELWSMVFGLFGLDWVMPCKVIQLWAAWQIRSADLRNMAIWRMVPHCVIWCLWRERNARLFEDCESSMVDIKLLFFQTLELGYFGEKLDKIQNMVEDKFQDIRNTDRSCFHCPSQPCTLEHLQILVRAVPIKEGHKLRIVWPTTPEIRHYKEGPCRTDSPPLEFVKEHLMMQGTCQLIIAYGSASYRGPAPFDRSFHDLTGEDLGSFPNENC</sequence>
<dbReference type="GO" id="GO:0046872">
    <property type="term" value="F:metal ion binding"/>
    <property type="evidence" value="ECO:0007669"/>
    <property type="project" value="UniProtKB-KW"/>
</dbReference>
<protein>
    <recommendedName>
        <fullName evidence="7">Reverse transcriptase domain-containing protein</fullName>
    </recommendedName>
</protein>
<dbReference type="GO" id="GO:0051603">
    <property type="term" value="P:proteolysis involved in protein catabolic process"/>
    <property type="evidence" value="ECO:0007669"/>
    <property type="project" value="TreeGrafter"/>
</dbReference>
<dbReference type="EMBL" id="OIVN01001042">
    <property type="protein sequence ID" value="SPC89086.1"/>
    <property type="molecule type" value="Genomic_DNA"/>
</dbReference>
<evidence type="ECO:0000256" key="1">
    <source>
        <dbReference type="ARBA" id="ARBA00007261"/>
    </source>
</evidence>
<keyword evidence="4" id="KW-0378">Hydrolase</keyword>
<comment type="similarity">
    <text evidence="1">Belongs to the peptidase M16 family.</text>
</comment>
<dbReference type="GO" id="GO:0004222">
    <property type="term" value="F:metalloendopeptidase activity"/>
    <property type="evidence" value="ECO:0007669"/>
    <property type="project" value="InterPro"/>
</dbReference>
<dbReference type="InterPro" id="IPR011249">
    <property type="entry name" value="Metalloenz_LuxS/M16"/>
</dbReference>
<evidence type="ECO:0000256" key="3">
    <source>
        <dbReference type="ARBA" id="ARBA00022723"/>
    </source>
</evidence>
<accession>A0A2N9FDX9</accession>
<dbReference type="SUPFAM" id="SSF56672">
    <property type="entry name" value="DNA/RNA polymerases"/>
    <property type="match status" value="1"/>
</dbReference>
<dbReference type="Pfam" id="PF00078">
    <property type="entry name" value="RVT_1"/>
    <property type="match status" value="1"/>
</dbReference>
<keyword evidence="5" id="KW-0862">Zinc</keyword>
<dbReference type="InterPro" id="IPR001431">
    <property type="entry name" value="Pept_M16_Zn_BS"/>
</dbReference>
<evidence type="ECO:0000259" key="7">
    <source>
        <dbReference type="PROSITE" id="PS50878"/>
    </source>
</evidence>
<evidence type="ECO:0000256" key="5">
    <source>
        <dbReference type="ARBA" id="ARBA00022833"/>
    </source>
</evidence>
<dbReference type="PROSITE" id="PS50878">
    <property type="entry name" value="RT_POL"/>
    <property type="match status" value="1"/>
</dbReference>
<evidence type="ECO:0000256" key="4">
    <source>
        <dbReference type="ARBA" id="ARBA00022801"/>
    </source>
</evidence>
<dbReference type="GO" id="GO:0005829">
    <property type="term" value="C:cytosol"/>
    <property type="evidence" value="ECO:0007669"/>
    <property type="project" value="TreeGrafter"/>
</dbReference>
<dbReference type="CDD" id="cd01650">
    <property type="entry name" value="RT_nLTR_like"/>
    <property type="match status" value="1"/>
</dbReference>
<keyword evidence="6" id="KW-0482">Metalloprotease</keyword>
<gene>
    <name evidence="8" type="ORF">FSB_LOCUS16968</name>
</gene>
<dbReference type="PANTHER" id="PTHR43690">
    <property type="entry name" value="NARDILYSIN"/>
    <property type="match status" value="1"/>
</dbReference>
<dbReference type="InterPro" id="IPR011765">
    <property type="entry name" value="Pept_M16_N"/>
</dbReference>
<dbReference type="InterPro" id="IPR000477">
    <property type="entry name" value="RT_dom"/>
</dbReference>